<evidence type="ECO:0008006" key="4">
    <source>
        <dbReference type="Google" id="ProtNLM"/>
    </source>
</evidence>
<reference evidence="2 3" key="1">
    <citation type="submission" date="2022-07" db="EMBL/GenBank/DDBJ databases">
        <authorList>
            <person name="Li W.-J."/>
            <person name="Deng Q.-Q."/>
        </authorList>
    </citation>
    <scope>NUCLEOTIDE SEQUENCE [LARGE SCALE GENOMIC DNA]</scope>
    <source>
        <strain evidence="2 3">SYSU M60028</strain>
    </source>
</reference>
<evidence type="ECO:0000256" key="1">
    <source>
        <dbReference type="SAM" id="SignalP"/>
    </source>
</evidence>
<gene>
    <name evidence="2" type="ORF">NK718_21300</name>
</gene>
<dbReference type="EMBL" id="JANCLU010000035">
    <property type="protein sequence ID" value="MCP8941066.1"/>
    <property type="molecule type" value="Genomic_DNA"/>
</dbReference>
<sequence length="170" mass="18634">MLKSVSGVLRGVACALALAAMAGPAFAKTYVFKRTGRDTPIVMPDNWAVQTIPRGIQIRSNDEEVYMWIEAVTEGSLEEAMDEYMEYFKKEGVTFTGAPTQSKSSIAGTPVLFIDFPAAYKGKPNLVRMLVSDAKAGEAKGMLVGYWASPEGDKKYEQPVGRIVEELMRP</sequence>
<feature type="signal peptide" evidence="1">
    <location>
        <begin position="1"/>
        <end position="27"/>
    </location>
</feature>
<proteinExistence type="predicted"/>
<protein>
    <recommendedName>
        <fullName evidence="4">Lipoprotein</fullName>
    </recommendedName>
</protein>
<dbReference type="Proteomes" id="UP001205890">
    <property type="component" value="Unassembled WGS sequence"/>
</dbReference>
<name>A0ABT1LIW7_9HYPH</name>
<feature type="chain" id="PRO_5045208551" description="Lipoprotein" evidence="1">
    <location>
        <begin position="28"/>
        <end position="170"/>
    </location>
</feature>
<evidence type="ECO:0000313" key="3">
    <source>
        <dbReference type="Proteomes" id="UP001205890"/>
    </source>
</evidence>
<comment type="caution">
    <text evidence="2">The sequence shown here is derived from an EMBL/GenBank/DDBJ whole genome shotgun (WGS) entry which is preliminary data.</text>
</comment>
<organism evidence="2 3">
    <name type="scientific">Alsobacter ponti</name>
    <dbReference type="NCBI Taxonomy" id="2962936"/>
    <lineage>
        <taxon>Bacteria</taxon>
        <taxon>Pseudomonadati</taxon>
        <taxon>Pseudomonadota</taxon>
        <taxon>Alphaproteobacteria</taxon>
        <taxon>Hyphomicrobiales</taxon>
        <taxon>Alsobacteraceae</taxon>
        <taxon>Alsobacter</taxon>
    </lineage>
</organism>
<dbReference type="RefSeq" id="WP_254746497.1">
    <property type="nucleotide sequence ID" value="NZ_JANCLU010000035.1"/>
</dbReference>
<keyword evidence="1" id="KW-0732">Signal</keyword>
<evidence type="ECO:0000313" key="2">
    <source>
        <dbReference type="EMBL" id="MCP8941066.1"/>
    </source>
</evidence>
<accession>A0ABT1LIW7</accession>
<keyword evidence="3" id="KW-1185">Reference proteome</keyword>